<dbReference type="Gene3D" id="1.10.238.10">
    <property type="entry name" value="EF-hand"/>
    <property type="match status" value="1"/>
</dbReference>
<gene>
    <name evidence="2" type="ORF">THAPSDRAFT_3952</name>
</gene>
<protein>
    <recommendedName>
        <fullName evidence="1">EF-hand domain-containing protein</fullName>
    </recommendedName>
</protein>
<evidence type="ECO:0000313" key="3">
    <source>
        <dbReference type="Proteomes" id="UP000001449"/>
    </source>
</evidence>
<dbReference type="HOGENOM" id="CLU_2228609_0_0_1"/>
<dbReference type="InterPro" id="IPR002048">
    <property type="entry name" value="EF_hand_dom"/>
</dbReference>
<evidence type="ECO:0000313" key="2">
    <source>
        <dbReference type="EMBL" id="EED94508.1"/>
    </source>
</evidence>
<dbReference type="PROSITE" id="PS50222">
    <property type="entry name" value="EF_HAND_2"/>
    <property type="match status" value="1"/>
</dbReference>
<dbReference type="GeneID" id="7452121"/>
<accession>B8BWF5</accession>
<keyword evidence="3" id="KW-1185">Reference proteome</keyword>
<dbReference type="InParanoid" id="B8BWF5"/>
<dbReference type="InterPro" id="IPR011992">
    <property type="entry name" value="EF-hand-dom_pair"/>
</dbReference>
<dbReference type="RefSeq" id="XP_002289072.1">
    <property type="nucleotide sequence ID" value="XM_002289036.1"/>
</dbReference>
<proteinExistence type="predicted"/>
<organism evidence="2 3">
    <name type="scientific">Thalassiosira pseudonana</name>
    <name type="common">Marine diatom</name>
    <name type="synonym">Cyclotella nana</name>
    <dbReference type="NCBI Taxonomy" id="35128"/>
    <lineage>
        <taxon>Eukaryota</taxon>
        <taxon>Sar</taxon>
        <taxon>Stramenopiles</taxon>
        <taxon>Ochrophyta</taxon>
        <taxon>Bacillariophyta</taxon>
        <taxon>Coscinodiscophyceae</taxon>
        <taxon>Thalassiosirophycidae</taxon>
        <taxon>Thalassiosirales</taxon>
        <taxon>Thalassiosiraceae</taxon>
        <taxon>Thalassiosira</taxon>
    </lineage>
</organism>
<reference evidence="2 3" key="1">
    <citation type="journal article" date="2004" name="Science">
        <title>The genome of the diatom Thalassiosira pseudonana: ecology, evolution, and metabolism.</title>
        <authorList>
            <person name="Armbrust E.V."/>
            <person name="Berges J.A."/>
            <person name="Bowler C."/>
            <person name="Green B.R."/>
            <person name="Martinez D."/>
            <person name="Putnam N.H."/>
            <person name="Zhou S."/>
            <person name="Allen A.E."/>
            <person name="Apt K.E."/>
            <person name="Bechner M."/>
            <person name="Brzezinski M.A."/>
            <person name="Chaal B.K."/>
            <person name="Chiovitti A."/>
            <person name="Davis A.K."/>
            <person name="Demarest M.S."/>
            <person name="Detter J.C."/>
            <person name="Glavina T."/>
            <person name="Goodstein D."/>
            <person name="Hadi M.Z."/>
            <person name="Hellsten U."/>
            <person name="Hildebrand M."/>
            <person name="Jenkins B.D."/>
            <person name="Jurka J."/>
            <person name="Kapitonov V.V."/>
            <person name="Kroger N."/>
            <person name="Lau W.W."/>
            <person name="Lane T.W."/>
            <person name="Larimer F.W."/>
            <person name="Lippmeier J.C."/>
            <person name="Lucas S."/>
            <person name="Medina M."/>
            <person name="Montsant A."/>
            <person name="Obornik M."/>
            <person name="Parker M.S."/>
            <person name="Palenik B."/>
            <person name="Pazour G.J."/>
            <person name="Richardson P.M."/>
            <person name="Rynearson T.A."/>
            <person name="Saito M.A."/>
            <person name="Schwartz D.C."/>
            <person name="Thamatrakoln K."/>
            <person name="Valentin K."/>
            <person name="Vardi A."/>
            <person name="Wilkerson F.P."/>
            <person name="Rokhsar D.S."/>
        </authorList>
    </citation>
    <scope>NUCLEOTIDE SEQUENCE [LARGE SCALE GENOMIC DNA]</scope>
    <source>
        <strain evidence="2 3">CCMP1335</strain>
    </source>
</reference>
<feature type="domain" description="EF-hand" evidence="1">
    <location>
        <begin position="6"/>
        <end position="41"/>
    </location>
</feature>
<dbReference type="Proteomes" id="UP000001449">
    <property type="component" value="Chromosome 3"/>
</dbReference>
<evidence type="ECO:0000259" key="1">
    <source>
        <dbReference type="PROSITE" id="PS50222"/>
    </source>
</evidence>
<sequence length="106" mass="11714">MASVMDVATKLRFALEVFDYKQTGRVSKKELQAVIGAINTTASYFGDAVLLDVQIEMIVDDLFEGEDMIEDGDEILYTDMIFKMTNNPLVIEFVSGAGTARHGTVQ</sequence>
<dbReference type="AlphaFoldDB" id="B8BWF5"/>
<dbReference type="GO" id="GO:0005509">
    <property type="term" value="F:calcium ion binding"/>
    <property type="evidence" value="ECO:0007669"/>
    <property type="project" value="InterPro"/>
</dbReference>
<dbReference type="EMBL" id="CM000640">
    <property type="protein sequence ID" value="EED94508.1"/>
    <property type="molecule type" value="Genomic_DNA"/>
</dbReference>
<reference evidence="2 3" key="2">
    <citation type="journal article" date="2008" name="Nature">
        <title>The Phaeodactylum genome reveals the evolutionary history of diatom genomes.</title>
        <authorList>
            <person name="Bowler C."/>
            <person name="Allen A.E."/>
            <person name="Badger J.H."/>
            <person name="Grimwood J."/>
            <person name="Jabbari K."/>
            <person name="Kuo A."/>
            <person name="Maheswari U."/>
            <person name="Martens C."/>
            <person name="Maumus F."/>
            <person name="Otillar R.P."/>
            <person name="Rayko E."/>
            <person name="Salamov A."/>
            <person name="Vandepoele K."/>
            <person name="Beszteri B."/>
            <person name="Gruber A."/>
            <person name="Heijde M."/>
            <person name="Katinka M."/>
            <person name="Mock T."/>
            <person name="Valentin K."/>
            <person name="Verret F."/>
            <person name="Berges J.A."/>
            <person name="Brownlee C."/>
            <person name="Cadoret J.P."/>
            <person name="Chiovitti A."/>
            <person name="Choi C.J."/>
            <person name="Coesel S."/>
            <person name="De Martino A."/>
            <person name="Detter J.C."/>
            <person name="Durkin C."/>
            <person name="Falciatore A."/>
            <person name="Fournet J."/>
            <person name="Haruta M."/>
            <person name="Huysman M.J."/>
            <person name="Jenkins B.D."/>
            <person name="Jiroutova K."/>
            <person name="Jorgensen R.E."/>
            <person name="Joubert Y."/>
            <person name="Kaplan A."/>
            <person name="Kroger N."/>
            <person name="Kroth P.G."/>
            <person name="La Roche J."/>
            <person name="Lindquist E."/>
            <person name="Lommer M."/>
            <person name="Martin-Jezequel V."/>
            <person name="Lopez P.J."/>
            <person name="Lucas S."/>
            <person name="Mangogna M."/>
            <person name="McGinnis K."/>
            <person name="Medlin L.K."/>
            <person name="Montsant A."/>
            <person name="Oudot-Le Secq M.P."/>
            <person name="Napoli C."/>
            <person name="Obornik M."/>
            <person name="Parker M.S."/>
            <person name="Petit J.L."/>
            <person name="Porcel B.M."/>
            <person name="Poulsen N."/>
            <person name="Robison M."/>
            <person name="Rychlewski L."/>
            <person name="Rynearson T.A."/>
            <person name="Schmutz J."/>
            <person name="Shapiro H."/>
            <person name="Siaut M."/>
            <person name="Stanley M."/>
            <person name="Sussman M.R."/>
            <person name="Taylor A.R."/>
            <person name="Vardi A."/>
            <person name="von Dassow P."/>
            <person name="Vyverman W."/>
            <person name="Willis A."/>
            <person name="Wyrwicz L.S."/>
            <person name="Rokhsar D.S."/>
            <person name="Weissenbach J."/>
            <person name="Armbrust E.V."/>
            <person name="Green B.R."/>
            <person name="Van de Peer Y."/>
            <person name="Grigoriev I.V."/>
        </authorList>
    </citation>
    <scope>NUCLEOTIDE SEQUENCE [LARGE SCALE GENOMIC DNA]</scope>
    <source>
        <strain evidence="2 3">CCMP1335</strain>
    </source>
</reference>
<dbReference type="PaxDb" id="35128-Thaps3952"/>
<name>B8BWF5_THAPS</name>
<dbReference type="SUPFAM" id="SSF47473">
    <property type="entry name" value="EF-hand"/>
    <property type="match status" value="1"/>
</dbReference>
<dbReference type="KEGG" id="tps:THAPSDRAFT_3952"/>